<dbReference type="AlphaFoldDB" id="A0A382ADK9"/>
<evidence type="ECO:0000313" key="1">
    <source>
        <dbReference type="EMBL" id="SVA99606.1"/>
    </source>
</evidence>
<protein>
    <submittedName>
        <fullName evidence="1">Uncharacterized protein</fullName>
    </submittedName>
</protein>
<sequence>MYKKIERNRESLNFIKKFIARLKVLLYILNLTMSVSK</sequence>
<reference evidence="1" key="1">
    <citation type="submission" date="2018-05" db="EMBL/GenBank/DDBJ databases">
        <authorList>
            <person name="Lanie J.A."/>
            <person name="Ng W.-L."/>
            <person name="Kazmierczak K.M."/>
            <person name="Andrzejewski T.M."/>
            <person name="Davidsen T.M."/>
            <person name="Wayne K.J."/>
            <person name="Tettelin H."/>
            <person name="Glass J.I."/>
            <person name="Rusch D."/>
            <person name="Podicherti R."/>
            <person name="Tsui H.-C.T."/>
            <person name="Winkler M.E."/>
        </authorList>
    </citation>
    <scope>NUCLEOTIDE SEQUENCE</scope>
</reference>
<gene>
    <name evidence="1" type="ORF">METZ01_LOCUS152460</name>
</gene>
<name>A0A382ADK9_9ZZZZ</name>
<proteinExistence type="predicted"/>
<accession>A0A382ADK9</accession>
<dbReference type="EMBL" id="UINC01024940">
    <property type="protein sequence ID" value="SVA99606.1"/>
    <property type="molecule type" value="Genomic_DNA"/>
</dbReference>
<organism evidence="1">
    <name type="scientific">marine metagenome</name>
    <dbReference type="NCBI Taxonomy" id="408172"/>
    <lineage>
        <taxon>unclassified sequences</taxon>
        <taxon>metagenomes</taxon>
        <taxon>ecological metagenomes</taxon>
    </lineage>
</organism>